<sequence>MPHAGLFQYMPLKETQSSNGFQEIDRWDGGVGWIAYPDEAMQRASHAIAVDGDVWVIDPIDAPDLDDLLDEYGEVAGVVVLLGRHMRDAEKIARRHGVPLYLPTWVRRSVTGIPVRRFETSLADTGFRVLKLFDNPAWQEAGLYDESTGTLIVPESIGTVDYFRTERERLGVHPMVRLLPPDELRGLTPERILVGHGAGVFDSAAATLADALDGSRRRYPSLLASTVRRFAPI</sequence>
<evidence type="ECO:0000313" key="1">
    <source>
        <dbReference type="EMBL" id="GAA5042964.1"/>
    </source>
</evidence>
<dbReference type="SUPFAM" id="SSF56281">
    <property type="entry name" value="Metallo-hydrolase/oxidoreductase"/>
    <property type="match status" value="1"/>
</dbReference>
<name>A0AAV3UCH3_9EURY</name>
<comment type="caution">
    <text evidence="1">The sequence shown here is derived from an EMBL/GenBank/DDBJ whole genome shotgun (WGS) entry which is preliminary data.</text>
</comment>
<dbReference type="EMBL" id="BAABKX010000001">
    <property type="protein sequence ID" value="GAA5042964.1"/>
    <property type="molecule type" value="Genomic_DNA"/>
</dbReference>
<reference evidence="1 2" key="1">
    <citation type="journal article" date="2019" name="Int. J. Syst. Evol. Microbiol.">
        <title>The Global Catalogue of Microorganisms (GCM) 10K type strain sequencing project: providing services to taxonomists for standard genome sequencing and annotation.</title>
        <authorList>
            <consortium name="The Broad Institute Genomics Platform"/>
            <consortium name="The Broad Institute Genome Sequencing Center for Infectious Disease"/>
            <person name="Wu L."/>
            <person name="Ma J."/>
        </authorList>
    </citation>
    <scope>NUCLEOTIDE SEQUENCE [LARGE SCALE GENOMIC DNA]</scope>
    <source>
        <strain evidence="1 2">JCM 17504</strain>
    </source>
</reference>
<proteinExistence type="predicted"/>
<dbReference type="InterPro" id="IPR036866">
    <property type="entry name" value="RibonucZ/Hydroxyglut_hydro"/>
</dbReference>
<protein>
    <recommendedName>
        <fullName evidence="3">MBL fold metallo-hydrolase</fullName>
    </recommendedName>
</protein>
<evidence type="ECO:0008006" key="3">
    <source>
        <dbReference type="Google" id="ProtNLM"/>
    </source>
</evidence>
<gene>
    <name evidence="1" type="ORF">GCM10025751_06980</name>
</gene>
<organism evidence="1 2">
    <name type="scientific">Haladaptatus pallidirubidus</name>
    <dbReference type="NCBI Taxonomy" id="1008152"/>
    <lineage>
        <taxon>Archaea</taxon>
        <taxon>Methanobacteriati</taxon>
        <taxon>Methanobacteriota</taxon>
        <taxon>Stenosarchaea group</taxon>
        <taxon>Halobacteria</taxon>
        <taxon>Halobacteriales</taxon>
        <taxon>Haladaptataceae</taxon>
        <taxon>Haladaptatus</taxon>
    </lineage>
</organism>
<keyword evidence="2" id="KW-1185">Reference proteome</keyword>
<dbReference type="Gene3D" id="3.60.15.10">
    <property type="entry name" value="Ribonuclease Z/Hydroxyacylglutathione hydrolase-like"/>
    <property type="match status" value="1"/>
</dbReference>
<accession>A0AAV3UCH3</accession>
<dbReference type="Proteomes" id="UP001501729">
    <property type="component" value="Unassembled WGS sequence"/>
</dbReference>
<evidence type="ECO:0000313" key="2">
    <source>
        <dbReference type="Proteomes" id="UP001501729"/>
    </source>
</evidence>
<dbReference type="AlphaFoldDB" id="A0AAV3UCH3"/>